<protein>
    <recommendedName>
        <fullName evidence="3">Abnormal spindle-like microcephaly-associated protein ASH domain-containing protein</fullName>
    </recommendedName>
</protein>
<accession>A0A7G2CEA1</accession>
<keyword evidence="2" id="KW-1185">Reference proteome</keyword>
<dbReference type="GO" id="GO:0005929">
    <property type="term" value="C:cilium"/>
    <property type="evidence" value="ECO:0007669"/>
    <property type="project" value="TreeGrafter"/>
</dbReference>
<sequence>MRRLDDTNATAEEHTDDTQDSFQFPPILVLDKMTMRYTIENMGSTAIVNLLSDSGAFVLSVSPDTAIVLQHGEQVEVEVTFFPKDEGLWQGQLLVIVRDSETGPVLTEHQFHLEGVAVVPKVSITRIDTTTLEESETPPWRLADGEDIPRQVLEQATPGVCSSVPVLVENDTAIELPFVWRMESGLAQAEETGISAQDGVLPPHSRTEFIISLVPKDTQPLFFSWNLFLVGLPHLSNFTPEETAEVPDEILHFYECNEKLIPSASTAGDGETDEYADPFFVFQQSTRVLQAEEAEDTFAAGFFLYVLPVAPQMVIAPSCLEEAVECLIRFENTRRVTLQNRSPRPLHFLL</sequence>
<organism evidence="1 2">
    <name type="scientific">Angomonas deanei</name>
    <dbReference type="NCBI Taxonomy" id="59799"/>
    <lineage>
        <taxon>Eukaryota</taxon>
        <taxon>Discoba</taxon>
        <taxon>Euglenozoa</taxon>
        <taxon>Kinetoplastea</taxon>
        <taxon>Metakinetoplastina</taxon>
        <taxon>Trypanosomatida</taxon>
        <taxon>Trypanosomatidae</taxon>
        <taxon>Strigomonadinae</taxon>
        <taxon>Angomonas</taxon>
    </lineage>
</organism>
<dbReference type="Gene3D" id="2.60.40.10">
    <property type="entry name" value="Immunoglobulins"/>
    <property type="match status" value="1"/>
</dbReference>
<gene>
    <name evidence="1" type="ORF">ADEAN_000478500</name>
</gene>
<dbReference type="AlphaFoldDB" id="A0A7G2CEA1"/>
<dbReference type="OrthoDB" id="2115465at2759"/>
<evidence type="ECO:0008006" key="3">
    <source>
        <dbReference type="Google" id="ProtNLM"/>
    </source>
</evidence>
<name>A0A7G2CEA1_9TRYP</name>
<reference evidence="1 2" key="1">
    <citation type="submission" date="2020-08" db="EMBL/GenBank/DDBJ databases">
        <authorList>
            <person name="Newling K."/>
            <person name="Davey J."/>
            <person name="Forrester S."/>
        </authorList>
    </citation>
    <scope>NUCLEOTIDE SEQUENCE [LARGE SCALE GENOMIC DNA]</scope>
    <source>
        <strain evidence="2">Crithidia deanei Carvalho (ATCC PRA-265)</strain>
    </source>
</reference>
<evidence type="ECO:0000313" key="1">
    <source>
        <dbReference type="EMBL" id="CAD2217307.1"/>
    </source>
</evidence>
<dbReference type="Proteomes" id="UP000515908">
    <property type="component" value="Chromosome 08"/>
</dbReference>
<dbReference type="VEuPathDB" id="TriTrypDB:ADEAN_000478500"/>
<proteinExistence type="predicted"/>
<dbReference type="GO" id="GO:0015631">
    <property type="term" value="F:tubulin binding"/>
    <property type="evidence" value="ECO:0007669"/>
    <property type="project" value="TreeGrafter"/>
</dbReference>
<dbReference type="InterPro" id="IPR033304">
    <property type="entry name" value="DLEC1"/>
</dbReference>
<dbReference type="PANTHER" id="PTHR46348:SF1">
    <property type="entry name" value="DELETED IN LUNG AND ESOPHAGEAL CANCER PROTEIN 1"/>
    <property type="match status" value="1"/>
</dbReference>
<dbReference type="EMBL" id="LR877152">
    <property type="protein sequence ID" value="CAD2217307.1"/>
    <property type="molecule type" value="Genomic_DNA"/>
</dbReference>
<dbReference type="GO" id="GO:0005737">
    <property type="term" value="C:cytoplasm"/>
    <property type="evidence" value="ECO:0007669"/>
    <property type="project" value="TreeGrafter"/>
</dbReference>
<dbReference type="InterPro" id="IPR013783">
    <property type="entry name" value="Ig-like_fold"/>
</dbReference>
<dbReference type="PANTHER" id="PTHR46348">
    <property type="entry name" value="DELETED IN LUNG AND ESOPHAGEAL CANCER PROTEIN 1"/>
    <property type="match status" value="1"/>
</dbReference>
<evidence type="ECO:0000313" key="2">
    <source>
        <dbReference type="Proteomes" id="UP000515908"/>
    </source>
</evidence>
<dbReference type="GO" id="GO:0008285">
    <property type="term" value="P:negative regulation of cell population proliferation"/>
    <property type="evidence" value="ECO:0007669"/>
    <property type="project" value="InterPro"/>
</dbReference>